<dbReference type="Proteomes" id="UP000827721">
    <property type="component" value="Unassembled WGS sequence"/>
</dbReference>
<evidence type="ECO:0000313" key="3">
    <source>
        <dbReference type="EMBL" id="KAH7554407.1"/>
    </source>
</evidence>
<feature type="chain" id="PRO_5046932031" evidence="2">
    <location>
        <begin position="22"/>
        <end position="296"/>
    </location>
</feature>
<feature type="transmembrane region" description="Helical" evidence="1">
    <location>
        <begin position="269"/>
        <end position="287"/>
    </location>
</feature>
<feature type="signal peptide" evidence="2">
    <location>
        <begin position="1"/>
        <end position="21"/>
    </location>
</feature>
<evidence type="ECO:0000256" key="1">
    <source>
        <dbReference type="SAM" id="Phobius"/>
    </source>
</evidence>
<keyword evidence="4" id="KW-1185">Reference proteome</keyword>
<accession>A0ABQ8HD33</accession>
<evidence type="ECO:0000313" key="4">
    <source>
        <dbReference type="Proteomes" id="UP000827721"/>
    </source>
</evidence>
<keyword evidence="1" id="KW-0472">Membrane</keyword>
<dbReference type="PANTHER" id="PTHR37383">
    <property type="entry name" value="OS01G0694200 PROTEIN"/>
    <property type="match status" value="1"/>
</dbReference>
<protein>
    <submittedName>
        <fullName evidence="3">Uncharacterized protein</fullName>
    </submittedName>
</protein>
<gene>
    <name evidence="3" type="ORF">JRO89_XS12G0195100</name>
</gene>
<dbReference type="PANTHER" id="PTHR37383:SF1">
    <property type="entry name" value="OS01G0694200 PROTEIN"/>
    <property type="match status" value="1"/>
</dbReference>
<comment type="caution">
    <text evidence="3">The sequence shown here is derived from an EMBL/GenBank/DDBJ whole genome shotgun (WGS) entry which is preliminary data.</text>
</comment>
<sequence length="296" mass="32593">MPESFWILACKLAVFLNFDFAVKQKSVKYRQDSSEGGACFVALKSLKSTKMPMMSLKAISVQALSSKSFLILDSAGDLHILHLTNSVAGSNINGHIRQLPHIMNVQKLAVLPDVSSRTQTIWITDGYHSMHTLAASEMDAAVNEKGRNEIKEKLMDISVAEAIFTGEKILDVVPLATNGILILGQVVSYVQQHKGFEITELFKPSELDEVKKSNFDFDIGGTLLPDGFTSPYLRGCGSGCILAVLYQLPAEVLSVMIRHFHWSRSYSKGWMIFVAYVLPYTAALILADATSITVTE</sequence>
<keyword evidence="1" id="KW-0812">Transmembrane</keyword>
<keyword evidence="2" id="KW-0732">Signal</keyword>
<name>A0ABQ8HD33_9ROSI</name>
<reference evidence="3 4" key="1">
    <citation type="submission" date="2021-02" db="EMBL/GenBank/DDBJ databases">
        <title>Plant Genome Project.</title>
        <authorList>
            <person name="Zhang R.-G."/>
        </authorList>
    </citation>
    <scope>NUCLEOTIDE SEQUENCE [LARGE SCALE GENOMIC DNA]</scope>
    <source>
        <tissue evidence="3">Leaves</tissue>
    </source>
</reference>
<organism evidence="3 4">
    <name type="scientific">Xanthoceras sorbifolium</name>
    <dbReference type="NCBI Taxonomy" id="99658"/>
    <lineage>
        <taxon>Eukaryota</taxon>
        <taxon>Viridiplantae</taxon>
        <taxon>Streptophyta</taxon>
        <taxon>Embryophyta</taxon>
        <taxon>Tracheophyta</taxon>
        <taxon>Spermatophyta</taxon>
        <taxon>Magnoliopsida</taxon>
        <taxon>eudicotyledons</taxon>
        <taxon>Gunneridae</taxon>
        <taxon>Pentapetalae</taxon>
        <taxon>rosids</taxon>
        <taxon>malvids</taxon>
        <taxon>Sapindales</taxon>
        <taxon>Sapindaceae</taxon>
        <taxon>Xanthoceroideae</taxon>
        <taxon>Xanthoceras</taxon>
    </lineage>
</organism>
<dbReference type="EMBL" id="JAFEMO010000012">
    <property type="protein sequence ID" value="KAH7554407.1"/>
    <property type="molecule type" value="Genomic_DNA"/>
</dbReference>
<keyword evidence="1" id="KW-1133">Transmembrane helix</keyword>
<proteinExistence type="predicted"/>
<evidence type="ECO:0000256" key="2">
    <source>
        <dbReference type="SAM" id="SignalP"/>
    </source>
</evidence>